<dbReference type="Proteomes" id="UP000194853">
    <property type="component" value="Unassembled WGS sequence"/>
</dbReference>
<protein>
    <recommendedName>
        <fullName evidence="1">NAD-dependent epimerase/dehydratase domain-containing protein</fullName>
    </recommendedName>
</protein>
<name>A0A9X6QUY4_BACTJ</name>
<dbReference type="InterPro" id="IPR051207">
    <property type="entry name" value="ComplexI_NDUFA9_subunit"/>
</dbReference>
<dbReference type="PANTHER" id="PTHR12126">
    <property type="entry name" value="NADH-UBIQUINONE OXIDOREDUCTASE 39 KDA SUBUNIT-RELATED"/>
    <property type="match status" value="1"/>
</dbReference>
<accession>A0A9X6QUY4</accession>
<feature type="domain" description="NAD-dependent epimerase/dehydratase" evidence="1">
    <location>
        <begin position="3"/>
        <end position="75"/>
    </location>
</feature>
<dbReference type="InterPro" id="IPR036291">
    <property type="entry name" value="NAD(P)-bd_dom_sf"/>
</dbReference>
<evidence type="ECO:0000259" key="1">
    <source>
        <dbReference type="Pfam" id="PF01370"/>
    </source>
</evidence>
<organism evidence="2 3">
    <name type="scientific">Bacillus thuringiensis subsp. jegathesan</name>
    <dbReference type="NCBI Taxonomy" id="56955"/>
    <lineage>
        <taxon>Bacteria</taxon>
        <taxon>Bacillati</taxon>
        <taxon>Bacillota</taxon>
        <taxon>Bacilli</taxon>
        <taxon>Bacillales</taxon>
        <taxon>Bacillaceae</taxon>
        <taxon>Bacillus</taxon>
        <taxon>Bacillus cereus group</taxon>
    </lineage>
</organism>
<dbReference type="Gene3D" id="3.40.50.720">
    <property type="entry name" value="NAD(P)-binding Rossmann-like Domain"/>
    <property type="match status" value="1"/>
</dbReference>
<comment type="caution">
    <text evidence="2">The sequence shown here is derived from an EMBL/GenBank/DDBJ whole genome shotgun (WGS) entry which is preliminary data.</text>
</comment>
<evidence type="ECO:0000313" key="3">
    <source>
        <dbReference type="Proteomes" id="UP000194853"/>
    </source>
</evidence>
<dbReference type="Pfam" id="PF01370">
    <property type="entry name" value="Epimerase"/>
    <property type="match status" value="2"/>
</dbReference>
<dbReference type="GO" id="GO:0044877">
    <property type="term" value="F:protein-containing complex binding"/>
    <property type="evidence" value="ECO:0007669"/>
    <property type="project" value="TreeGrafter"/>
</dbReference>
<dbReference type="EMBL" id="MOOS01000193">
    <property type="protein sequence ID" value="OUB58556.1"/>
    <property type="molecule type" value="Genomic_DNA"/>
</dbReference>
<dbReference type="PANTHER" id="PTHR12126:SF11">
    <property type="entry name" value="NADH DEHYDROGENASE [UBIQUINONE] 1 ALPHA SUBCOMPLEX SUBUNIT 9, MITOCHONDRIAL"/>
    <property type="match status" value="1"/>
</dbReference>
<dbReference type="SUPFAM" id="SSF51735">
    <property type="entry name" value="NAD(P)-binding Rossmann-fold domains"/>
    <property type="match status" value="1"/>
</dbReference>
<proteinExistence type="predicted"/>
<dbReference type="InterPro" id="IPR001509">
    <property type="entry name" value="Epimerase_deHydtase"/>
</dbReference>
<gene>
    <name evidence="2" type="ORF">BK750_30140</name>
</gene>
<evidence type="ECO:0000313" key="2">
    <source>
        <dbReference type="EMBL" id="OUB58556.1"/>
    </source>
</evidence>
<dbReference type="AlphaFoldDB" id="A0A9X6QUY4"/>
<reference evidence="2 3" key="1">
    <citation type="submission" date="2016-10" db="EMBL/GenBank/DDBJ databases">
        <title>Comparative genomics of Bacillus thuringiensis reveals a path to pathogens against multiple invertebrate hosts.</title>
        <authorList>
            <person name="Zheng J."/>
            <person name="Gao Q."/>
            <person name="Liu H."/>
            <person name="Peng D."/>
            <person name="Ruan L."/>
            <person name="Sun M."/>
        </authorList>
    </citation>
    <scope>NUCLEOTIDE SEQUENCE [LARGE SCALE GENOMIC DNA]</scope>
    <source>
        <strain evidence="2">BGSC 4CF1</strain>
    </source>
</reference>
<sequence>MMILITGWTGNTGSLVLKKLLEQYNPQEIIGITRKQNNSNPEGIIVEKSSLENKEDIENLFKKHKIKTIIHIANIRYSPLILELANKYRIHKVILIHTTGIYSKYRAYSKLYHEIENDILSNQYPYTNYIILRPTMIYGNERDHNMHKLIKFLNKYPVFPVFGNGKALMQPVHVEDLANIIIKAHNEDNLKNKDYDISGGSVVSYKEVLELITKELGKKVYFVHIPIKLAIFGSKFISKFIAKPIVSIEQVKRLQEDKIYSHEKAKVDLGYTPRTFAIGIVEEVRLLKEKGVI</sequence>
<feature type="domain" description="NAD-dependent epimerase/dehydratase" evidence="1">
    <location>
        <begin position="107"/>
        <end position="197"/>
    </location>
</feature>